<gene>
    <name evidence="1" type="ORF">L2E82_06372</name>
</gene>
<proteinExistence type="predicted"/>
<dbReference type="Proteomes" id="UP001055811">
    <property type="component" value="Linkage Group LG01"/>
</dbReference>
<protein>
    <submittedName>
        <fullName evidence="1">Uncharacterized protein</fullName>
    </submittedName>
</protein>
<reference evidence="2" key="1">
    <citation type="journal article" date="2022" name="Mol. Ecol. Resour.">
        <title>The genomes of chicory, endive, great burdock and yacon provide insights into Asteraceae palaeo-polyploidization history and plant inulin production.</title>
        <authorList>
            <person name="Fan W."/>
            <person name="Wang S."/>
            <person name="Wang H."/>
            <person name="Wang A."/>
            <person name="Jiang F."/>
            <person name="Liu H."/>
            <person name="Zhao H."/>
            <person name="Xu D."/>
            <person name="Zhang Y."/>
        </authorList>
    </citation>
    <scope>NUCLEOTIDE SEQUENCE [LARGE SCALE GENOMIC DNA]</scope>
    <source>
        <strain evidence="2">cv. Punajuju</strain>
    </source>
</reference>
<accession>A0ACB9HC23</accession>
<evidence type="ECO:0000313" key="1">
    <source>
        <dbReference type="EMBL" id="KAI3792492.1"/>
    </source>
</evidence>
<reference evidence="1 2" key="2">
    <citation type="journal article" date="2022" name="Mol. Ecol. Resour.">
        <title>The genomes of chicory, endive, great burdock and yacon provide insights into Asteraceae paleo-polyploidization history and plant inulin production.</title>
        <authorList>
            <person name="Fan W."/>
            <person name="Wang S."/>
            <person name="Wang H."/>
            <person name="Wang A."/>
            <person name="Jiang F."/>
            <person name="Liu H."/>
            <person name="Zhao H."/>
            <person name="Xu D."/>
            <person name="Zhang Y."/>
        </authorList>
    </citation>
    <scope>NUCLEOTIDE SEQUENCE [LARGE SCALE GENOMIC DNA]</scope>
    <source>
        <strain evidence="2">cv. Punajuju</strain>
        <tissue evidence="1">Leaves</tissue>
    </source>
</reference>
<evidence type="ECO:0000313" key="2">
    <source>
        <dbReference type="Proteomes" id="UP001055811"/>
    </source>
</evidence>
<dbReference type="EMBL" id="CM042009">
    <property type="protein sequence ID" value="KAI3792492.1"/>
    <property type="molecule type" value="Genomic_DNA"/>
</dbReference>
<organism evidence="1 2">
    <name type="scientific">Cichorium intybus</name>
    <name type="common">Chicory</name>
    <dbReference type="NCBI Taxonomy" id="13427"/>
    <lineage>
        <taxon>Eukaryota</taxon>
        <taxon>Viridiplantae</taxon>
        <taxon>Streptophyta</taxon>
        <taxon>Embryophyta</taxon>
        <taxon>Tracheophyta</taxon>
        <taxon>Spermatophyta</taxon>
        <taxon>Magnoliopsida</taxon>
        <taxon>eudicotyledons</taxon>
        <taxon>Gunneridae</taxon>
        <taxon>Pentapetalae</taxon>
        <taxon>asterids</taxon>
        <taxon>campanulids</taxon>
        <taxon>Asterales</taxon>
        <taxon>Asteraceae</taxon>
        <taxon>Cichorioideae</taxon>
        <taxon>Cichorieae</taxon>
        <taxon>Cichoriinae</taxon>
        <taxon>Cichorium</taxon>
    </lineage>
</organism>
<sequence>MVRSISFKNQDSESNVVSSQKMRFQESFTLKIPSPEEIGPINDKKIGSYIESTMKLSSPNHEAATKLQKVYKSGRLSSILFFDVDKHETAKSRWARARTRAAKVGKGLSQNSKARKLALQHWLEAVSDPKMINL</sequence>
<name>A0ACB9HC23_CICIN</name>
<keyword evidence="2" id="KW-1185">Reference proteome</keyword>
<comment type="caution">
    <text evidence="1">The sequence shown here is derived from an EMBL/GenBank/DDBJ whole genome shotgun (WGS) entry which is preliminary data.</text>
</comment>